<dbReference type="RefSeq" id="WP_344637913.1">
    <property type="nucleotide sequence ID" value="NZ_BAAATR010000018.1"/>
</dbReference>
<keyword evidence="3" id="KW-0804">Transcription</keyword>
<dbReference type="InterPro" id="IPR036388">
    <property type="entry name" value="WH-like_DNA-bd_sf"/>
</dbReference>
<name>A0ABN3EB73_9ACTN</name>
<evidence type="ECO:0000313" key="6">
    <source>
        <dbReference type="Proteomes" id="UP001500305"/>
    </source>
</evidence>
<evidence type="ECO:0000256" key="1">
    <source>
        <dbReference type="ARBA" id="ARBA00023015"/>
    </source>
</evidence>
<protein>
    <submittedName>
        <fullName evidence="5">Helix-turn-helix domain-containing protein</fullName>
    </submittedName>
</protein>
<evidence type="ECO:0000256" key="2">
    <source>
        <dbReference type="ARBA" id="ARBA00023125"/>
    </source>
</evidence>
<dbReference type="Pfam" id="PF01638">
    <property type="entry name" value="HxlR"/>
    <property type="match status" value="1"/>
</dbReference>
<evidence type="ECO:0000256" key="3">
    <source>
        <dbReference type="ARBA" id="ARBA00023163"/>
    </source>
</evidence>
<dbReference type="InterPro" id="IPR036390">
    <property type="entry name" value="WH_DNA-bd_sf"/>
</dbReference>
<proteinExistence type="predicted"/>
<comment type="caution">
    <text evidence="5">The sequence shown here is derived from an EMBL/GenBank/DDBJ whole genome shotgun (WGS) entry which is preliminary data.</text>
</comment>
<dbReference type="Gene3D" id="1.10.10.10">
    <property type="entry name" value="Winged helix-like DNA-binding domain superfamily/Winged helix DNA-binding domain"/>
    <property type="match status" value="1"/>
</dbReference>
<evidence type="ECO:0000313" key="5">
    <source>
        <dbReference type="EMBL" id="GAA2253199.1"/>
    </source>
</evidence>
<dbReference type="PROSITE" id="PS51118">
    <property type="entry name" value="HTH_HXLR"/>
    <property type="match status" value="1"/>
</dbReference>
<dbReference type="InterPro" id="IPR002577">
    <property type="entry name" value="HTH_HxlR"/>
</dbReference>
<dbReference type="PANTHER" id="PTHR33204:SF18">
    <property type="entry name" value="TRANSCRIPTIONAL REGULATORY PROTEIN"/>
    <property type="match status" value="1"/>
</dbReference>
<dbReference type="Proteomes" id="UP001500305">
    <property type="component" value="Unassembled WGS sequence"/>
</dbReference>
<keyword evidence="6" id="KW-1185">Reference proteome</keyword>
<organism evidence="5 6">
    <name type="scientific">Kitasatospora cystarginea</name>
    <dbReference type="NCBI Taxonomy" id="58350"/>
    <lineage>
        <taxon>Bacteria</taxon>
        <taxon>Bacillati</taxon>
        <taxon>Actinomycetota</taxon>
        <taxon>Actinomycetes</taxon>
        <taxon>Kitasatosporales</taxon>
        <taxon>Streptomycetaceae</taxon>
        <taxon>Kitasatospora</taxon>
    </lineage>
</organism>
<dbReference type="EMBL" id="BAAATR010000018">
    <property type="protein sequence ID" value="GAA2253199.1"/>
    <property type="molecule type" value="Genomic_DNA"/>
</dbReference>
<keyword evidence="1" id="KW-0805">Transcription regulation</keyword>
<evidence type="ECO:0000259" key="4">
    <source>
        <dbReference type="PROSITE" id="PS51118"/>
    </source>
</evidence>
<dbReference type="PANTHER" id="PTHR33204">
    <property type="entry name" value="TRANSCRIPTIONAL REGULATOR, MARR FAMILY"/>
    <property type="match status" value="1"/>
</dbReference>
<dbReference type="SUPFAM" id="SSF46785">
    <property type="entry name" value="Winged helix' DNA-binding domain"/>
    <property type="match status" value="1"/>
</dbReference>
<sequence>MEWGEQDVSNCGIGRALEVVGRPWALLVVREIARGLERFDEIQRHLAVSAAVLSRRLDELVESRLLERFPYQEAGRRTRFGYRLTPRGRELYPILLSLKEWGDRHRGDSAGPATRHRHADCGADVRLALVCERGHPVTGLAEVELVQGPGARPVPRP</sequence>
<reference evidence="5 6" key="1">
    <citation type="journal article" date="2019" name="Int. J. Syst. Evol. Microbiol.">
        <title>The Global Catalogue of Microorganisms (GCM) 10K type strain sequencing project: providing services to taxonomists for standard genome sequencing and annotation.</title>
        <authorList>
            <consortium name="The Broad Institute Genomics Platform"/>
            <consortium name="The Broad Institute Genome Sequencing Center for Infectious Disease"/>
            <person name="Wu L."/>
            <person name="Ma J."/>
        </authorList>
    </citation>
    <scope>NUCLEOTIDE SEQUENCE [LARGE SCALE GENOMIC DNA]</scope>
    <source>
        <strain evidence="5 6">JCM 7356</strain>
    </source>
</reference>
<keyword evidence="2" id="KW-0238">DNA-binding</keyword>
<feature type="domain" description="HTH hxlR-type" evidence="4">
    <location>
        <begin position="11"/>
        <end position="110"/>
    </location>
</feature>
<gene>
    <name evidence="5" type="ORF">GCM10010430_41160</name>
</gene>
<accession>A0ABN3EB73</accession>